<evidence type="ECO:0000313" key="9">
    <source>
        <dbReference type="Proteomes" id="UP000831796"/>
    </source>
</evidence>
<protein>
    <recommendedName>
        <fullName evidence="2">histidine kinase</fullName>
        <ecNumber evidence="2">2.7.13.3</ecNumber>
    </recommendedName>
</protein>
<organism evidence="8 9">
    <name type="scientific">Hymenobacter cellulosilyticus</name>
    <dbReference type="NCBI Taxonomy" id="2932248"/>
    <lineage>
        <taxon>Bacteria</taxon>
        <taxon>Pseudomonadati</taxon>
        <taxon>Bacteroidota</taxon>
        <taxon>Cytophagia</taxon>
        <taxon>Cytophagales</taxon>
        <taxon>Hymenobacteraceae</taxon>
        <taxon>Hymenobacter</taxon>
    </lineage>
</organism>
<gene>
    <name evidence="8" type="ORF">MUN79_13850</name>
</gene>
<dbReference type="InterPro" id="IPR004358">
    <property type="entry name" value="Sig_transdc_His_kin-like_C"/>
</dbReference>
<sequence length="230" mass="25693">MMTTIQASFSKERKFIADASHELLTPLAALQYRFDNMLSDESLSDENLLRVVESQRTVHRLRTIIKSLLMISKIENDQFPRTETVSLAQLVAEVSEEVQDRLAVLNLTLTQEVQPDFVVQGANRGLLFTLLFNLVGNAIKYNREGGQIMLLGRPEAPAGYVLEVRDTGRGISKEQLPRLFHRFDKGSTTDPDSYGLGLSIARTIADLHGIRIEVNSIEGLGTSFLLFFPG</sequence>
<dbReference type="InterPro" id="IPR036890">
    <property type="entry name" value="HATPase_C_sf"/>
</dbReference>
<dbReference type="Gene3D" id="3.30.565.10">
    <property type="entry name" value="Histidine kinase-like ATPase, C-terminal domain"/>
    <property type="match status" value="1"/>
</dbReference>
<keyword evidence="5 8" id="KW-0418">Kinase</keyword>
<dbReference type="Pfam" id="PF02518">
    <property type="entry name" value="HATPase_c"/>
    <property type="match status" value="1"/>
</dbReference>
<dbReference type="GO" id="GO:0000155">
    <property type="term" value="F:phosphorelay sensor kinase activity"/>
    <property type="evidence" value="ECO:0007669"/>
    <property type="project" value="InterPro"/>
</dbReference>
<evidence type="ECO:0000313" key="8">
    <source>
        <dbReference type="EMBL" id="UOQ74851.1"/>
    </source>
</evidence>
<dbReference type="AlphaFoldDB" id="A0A8T9QEK7"/>
<feature type="domain" description="Histidine kinase" evidence="7">
    <location>
        <begin position="18"/>
        <end position="230"/>
    </location>
</feature>
<dbReference type="Pfam" id="PF00512">
    <property type="entry name" value="HisKA"/>
    <property type="match status" value="1"/>
</dbReference>
<dbReference type="PRINTS" id="PR00344">
    <property type="entry name" value="BCTRLSENSOR"/>
</dbReference>
<dbReference type="RefSeq" id="WP_244678187.1">
    <property type="nucleotide sequence ID" value="NZ_CP095046.1"/>
</dbReference>
<keyword evidence="9" id="KW-1185">Reference proteome</keyword>
<dbReference type="GO" id="GO:0016036">
    <property type="term" value="P:cellular response to phosphate starvation"/>
    <property type="evidence" value="ECO:0007669"/>
    <property type="project" value="TreeGrafter"/>
</dbReference>
<dbReference type="InterPro" id="IPR050351">
    <property type="entry name" value="BphY/WalK/GraS-like"/>
</dbReference>
<keyword evidence="6" id="KW-0902">Two-component regulatory system</keyword>
<dbReference type="SUPFAM" id="SSF55874">
    <property type="entry name" value="ATPase domain of HSP90 chaperone/DNA topoisomerase II/histidine kinase"/>
    <property type="match status" value="1"/>
</dbReference>
<dbReference type="InterPro" id="IPR003661">
    <property type="entry name" value="HisK_dim/P_dom"/>
</dbReference>
<evidence type="ECO:0000259" key="7">
    <source>
        <dbReference type="PROSITE" id="PS50109"/>
    </source>
</evidence>
<dbReference type="CDD" id="cd00082">
    <property type="entry name" value="HisKA"/>
    <property type="match status" value="1"/>
</dbReference>
<dbReference type="KEGG" id="hcu:MUN79_13850"/>
<name>A0A8T9QEK7_9BACT</name>
<accession>A0A8T9QEK7</accession>
<dbReference type="Gene3D" id="1.10.287.130">
    <property type="match status" value="1"/>
</dbReference>
<dbReference type="SMART" id="SM00388">
    <property type="entry name" value="HisKA"/>
    <property type="match status" value="1"/>
</dbReference>
<dbReference type="GO" id="GO:0004721">
    <property type="term" value="F:phosphoprotein phosphatase activity"/>
    <property type="evidence" value="ECO:0007669"/>
    <property type="project" value="TreeGrafter"/>
</dbReference>
<dbReference type="PANTHER" id="PTHR45453">
    <property type="entry name" value="PHOSPHATE REGULON SENSOR PROTEIN PHOR"/>
    <property type="match status" value="1"/>
</dbReference>
<dbReference type="InterPro" id="IPR005467">
    <property type="entry name" value="His_kinase_dom"/>
</dbReference>
<evidence type="ECO:0000256" key="5">
    <source>
        <dbReference type="ARBA" id="ARBA00022777"/>
    </source>
</evidence>
<comment type="catalytic activity">
    <reaction evidence="1">
        <text>ATP + protein L-histidine = ADP + protein N-phospho-L-histidine.</text>
        <dbReference type="EC" id="2.7.13.3"/>
    </reaction>
</comment>
<dbReference type="PROSITE" id="PS50109">
    <property type="entry name" value="HIS_KIN"/>
    <property type="match status" value="1"/>
</dbReference>
<evidence type="ECO:0000256" key="2">
    <source>
        <dbReference type="ARBA" id="ARBA00012438"/>
    </source>
</evidence>
<dbReference type="GO" id="GO:0005886">
    <property type="term" value="C:plasma membrane"/>
    <property type="evidence" value="ECO:0007669"/>
    <property type="project" value="TreeGrafter"/>
</dbReference>
<dbReference type="EC" id="2.7.13.3" evidence="2"/>
<keyword evidence="3" id="KW-0597">Phosphoprotein</keyword>
<dbReference type="EMBL" id="CP095046">
    <property type="protein sequence ID" value="UOQ74851.1"/>
    <property type="molecule type" value="Genomic_DNA"/>
</dbReference>
<evidence type="ECO:0000256" key="1">
    <source>
        <dbReference type="ARBA" id="ARBA00000085"/>
    </source>
</evidence>
<evidence type="ECO:0000256" key="4">
    <source>
        <dbReference type="ARBA" id="ARBA00022679"/>
    </source>
</evidence>
<evidence type="ECO:0000256" key="3">
    <source>
        <dbReference type="ARBA" id="ARBA00022553"/>
    </source>
</evidence>
<dbReference type="Proteomes" id="UP000831796">
    <property type="component" value="Chromosome"/>
</dbReference>
<dbReference type="InterPro" id="IPR036097">
    <property type="entry name" value="HisK_dim/P_sf"/>
</dbReference>
<dbReference type="InterPro" id="IPR003594">
    <property type="entry name" value="HATPase_dom"/>
</dbReference>
<dbReference type="SUPFAM" id="SSF47384">
    <property type="entry name" value="Homodimeric domain of signal transducing histidine kinase"/>
    <property type="match status" value="1"/>
</dbReference>
<reference evidence="8" key="1">
    <citation type="submission" date="2022-04" db="EMBL/GenBank/DDBJ databases">
        <title>Hymenobacter sp. isolated from the air.</title>
        <authorList>
            <person name="Won M."/>
            <person name="Lee C.-M."/>
            <person name="Woen H.-Y."/>
            <person name="Kwon S.-W."/>
        </authorList>
    </citation>
    <scope>NUCLEOTIDE SEQUENCE</scope>
    <source>
        <strain evidence="8">5116S-3</strain>
    </source>
</reference>
<dbReference type="PANTHER" id="PTHR45453:SF1">
    <property type="entry name" value="PHOSPHATE REGULON SENSOR PROTEIN PHOR"/>
    <property type="match status" value="1"/>
</dbReference>
<evidence type="ECO:0000256" key="6">
    <source>
        <dbReference type="ARBA" id="ARBA00023012"/>
    </source>
</evidence>
<proteinExistence type="predicted"/>
<dbReference type="SMART" id="SM00387">
    <property type="entry name" value="HATPase_c"/>
    <property type="match status" value="1"/>
</dbReference>
<keyword evidence="4" id="KW-0808">Transferase</keyword>